<sequence length="165" mass="18635">MKSGSFSTGRPEWDWESGEGLLGLDDPEEWDAAFERGEERLGTAVIGLTFHCSLAEVSPRIIKAMRLPDTGQRGFAFTAAGHVARLNGELTPELYAALRAERPGRKSIAVNAIDDTFDYVPFRQLPLWLKRRWVYATVRNKLESWWLQSVDAVGDAWRAVRGRRS</sequence>
<proteinExistence type="predicted"/>
<name>A0A7W5F1J3_9ACTN</name>
<comment type="caution">
    <text evidence="1">The sequence shown here is derived from an EMBL/GenBank/DDBJ whole genome shotgun (WGS) entry which is preliminary data.</text>
</comment>
<dbReference type="AlphaFoldDB" id="A0A7W5F1J3"/>
<dbReference type="EMBL" id="JACHXE010000002">
    <property type="protein sequence ID" value="MBB3076398.1"/>
    <property type="molecule type" value="Genomic_DNA"/>
</dbReference>
<evidence type="ECO:0000313" key="2">
    <source>
        <dbReference type="Proteomes" id="UP000572907"/>
    </source>
</evidence>
<accession>A0A7W5F1J3</accession>
<dbReference type="RefSeq" id="WP_184591461.1">
    <property type="nucleotide sequence ID" value="NZ_BMUP01000012.1"/>
</dbReference>
<evidence type="ECO:0000313" key="1">
    <source>
        <dbReference type="EMBL" id="MBB3076398.1"/>
    </source>
</evidence>
<keyword evidence="2" id="KW-1185">Reference proteome</keyword>
<protein>
    <submittedName>
        <fullName evidence="1">Uncharacterized protein</fullName>
    </submittedName>
</protein>
<dbReference type="Proteomes" id="UP000572907">
    <property type="component" value="Unassembled WGS sequence"/>
</dbReference>
<reference evidence="1 2" key="1">
    <citation type="submission" date="2020-08" db="EMBL/GenBank/DDBJ databases">
        <title>Genomic Encyclopedia of Type Strains, Phase III (KMG-III): the genomes of soil and plant-associated and newly described type strains.</title>
        <authorList>
            <person name="Whitman W."/>
        </authorList>
    </citation>
    <scope>NUCLEOTIDE SEQUENCE [LARGE SCALE GENOMIC DNA]</scope>
    <source>
        <strain evidence="1 2">CECT 3237</strain>
    </source>
</reference>
<organism evidence="1 2">
    <name type="scientific">Streptomyces violarus</name>
    <dbReference type="NCBI Taxonomy" id="67380"/>
    <lineage>
        <taxon>Bacteria</taxon>
        <taxon>Bacillati</taxon>
        <taxon>Actinomycetota</taxon>
        <taxon>Actinomycetes</taxon>
        <taxon>Kitasatosporales</taxon>
        <taxon>Streptomycetaceae</taxon>
        <taxon>Streptomyces</taxon>
    </lineage>
</organism>
<gene>
    <name evidence="1" type="ORF">FHS41_002875</name>
</gene>